<accession>A0AA36C4X9</accession>
<organism evidence="2 3">
    <name type="scientific">Mesorhabditis spiculigera</name>
    <dbReference type="NCBI Taxonomy" id="96644"/>
    <lineage>
        <taxon>Eukaryota</taxon>
        <taxon>Metazoa</taxon>
        <taxon>Ecdysozoa</taxon>
        <taxon>Nematoda</taxon>
        <taxon>Chromadorea</taxon>
        <taxon>Rhabditida</taxon>
        <taxon>Rhabditina</taxon>
        <taxon>Rhabditomorpha</taxon>
        <taxon>Rhabditoidea</taxon>
        <taxon>Rhabditidae</taxon>
        <taxon>Mesorhabditinae</taxon>
        <taxon>Mesorhabditis</taxon>
    </lineage>
</organism>
<protein>
    <submittedName>
        <fullName evidence="2">Uncharacterized protein</fullName>
    </submittedName>
</protein>
<comment type="caution">
    <text evidence="2">The sequence shown here is derived from an EMBL/GenBank/DDBJ whole genome shotgun (WGS) entry which is preliminary data.</text>
</comment>
<feature type="region of interest" description="Disordered" evidence="1">
    <location>
        <begin position="67"/>
        <end position="92"/>
    </location>
</feature>
<reference evidence="2" key="1">
    <citation type="submission" date="2023-06" db="EMBL/GenBank/DDBJ databases">
        <authorList>
            <person name="Delattre M."/>
        </authorList>
    </citation>
    <scope>NUCLEOTIDE SEQUENCE</scope>
    <source>
        <strain evidence="2">AF72</strain>
    </source>
</reference>
<name>A0AA36C4X9_9BILA</name>
<evidence type="ECO:0000313" key="3">
    <source>
        <dbReference type="Proteomes" id="UP001177023"/>
    </source>
</evidence>
<sequence>MRSSLDALDSVTIPLTRCAVDAELTGRPKRGIMMQLFRSLLRTSSGSYPYPRSHTTVMVLPSLRPIEPEQPETTDRLRPVRRPPLNRAIPTIPESKSNESIMTHNSERHDSIVAPPEDQCVIIENRMVETISRIPAPKVCFYFLHFRRNQG</sequence>
<dbReference type="EMBL" id="CATQJA010000111">
    <property type="protein sequence ID" value="CAJ0557819.1"/>
    <property type="molecule type" value="Genomic_DNA"/>
</dbReference>
<gene>
    <name evidence="2" type="ORF">MSPICULIGERA_LOCUS569</name>
</gene>
<feature type="non-terminal residue" evidence="2">
    <location>
        <position position="151"/>
    </location>
</feature>
<dbReference type="Proteomes" id="UP001177023">
    <property type="component" value="Unassembled WGS sequence"/>
</dbReference>
<dbReference type="AlphaFoldDB" id="A0AA36C4X9"/>
<keyword evidence="3" id="KW-1185">Reference proteome</keyword>
<evidence type="ECO:0000256" key="1">
    <source>
        <dbReference type="SAM" id="MobiDB-lite"/>
    </source>
</evidence>
<proteinExistence type="predicted"/>
<evidence type="ECO:0000313" key="2">
    <source>
        <dbReference type="EMBL" id="CAJ0557819.1"/>
    </source>
</evidence>